<organism evidence="1 2">
    <name type="scientific">Serratia nevei</name>
    <dbReference type="NCBI Taxonomy" id="2703794"/>
    <lineage>
        <taxon>Bacteria</taxon>
        <taxon>Pseudomonadati</taxon>
        <taxon>Pseudomonadota</taxon>
        <taxon>Gammaproteobacteria</taxon>
        <taxon>Enterobacterales</taxon>
        <taxon>Yersiniaceae</taxon>
        <taxon>Serratia</taxon>
    </lineage>
</organism>
<evidence type="ECO:0000313" key="1">
    <source>
        <dbReference type="EMBL" id="MDK5169006.1"/>
    </source>
</evidence>
<dbReference type="PROSITE" id="PS51257">
    <property type="entry name" value="PROKAR_LIPOPROTEIN"/>
    <property type="match status" value="1"/>
</dbReference>
<gene>
    <name evidence="1" type="ORF">P9921_00685</name>
</gene>
<keyword evidence="2" id="KW-1185">Reference proteome</keyword>
<proteinExistence type="predicted"/>
<protein>
    <submittedName>
        <fullName evidence="1">Uncharacterized protein</fullName>
    </submittedName>
</protein>
<reference evidence="1" key="1">
    <citation type="submission" date="2023-01" db="EMBL/GenBank/DDBJ databases">
        <title>Genomic dissection of endemic carbapenem resistance: metallo-beta-lactamase gene dissemination through clonal, plasmid and integron transfer pathways.</title>
        <authorList>
            <person name="Macesic N."/>
        </authorList>
    </citation>
    <scope>NUCLEOTIDE SEQUENCE</scope>
    <source>
        <strain evidence="1">CPO382</strain>
    </source>
</reference>
<dbReference type="RefSeq" id="WP_285097890.1">
    <property type="nucleotide sequence ID" value="NZ_JARTOI010000001.1"/>
</dbReference>
<name>A0ABT7G6Q9_9GAMM</name>
<comment type="caution">
    <text evidence="1">The sequence shown here is derived from an EMBL/GenBank/DDBJ whole genome shotgun (WGS) entry which is preliminary data.</text>
</comment>
<dbReference type="Proteomes" id="UP001174748">
    <property type="component" value="Unassembled WGS sequence"/>
</dbReference>
<sequence>MVATLKKTKKKLAKAKAFAYLLTTGMISCMETMNKIRGATWIAFLLERGGYKGLAELHKALDLVPSVQSWGQYKAGTANPQETTVKLADKAVPGSASLWFNGPDGLPLWAVLDGDLAVCQRVVSDCLSSYLEPEPWMSVARRPIGSMGDSERLKALLEIVLPRSLWQPPDRGVVQFNPNAPHNIELVGWLSLSELFERDENPLAAQYLKDKFKMGEESIIKSFVYGFVAKLTGKTAFTEKTKHNLTIPSYVLAFIALIQIANESRDKTLMNAPAFMKKGIYKAVADTFGYDVSLFLENL</sequence>
<accession>A0ABT7G6Q9</accession>
<dbReference type="EMBL" id="JARTOI010000001">
    <property type="protein sequence ID" value="MDK5169006.1"/>
    <property type="molecule type" value="Genomic_DNA"/>
</dbReference>
<evidence type="ECO:0000313" key="2">
    <source>
        <dbReference type="Proteomes" id="UP001174748"/>
    </source>
</evidence>